<proteinExistence type="predicted"/>
<dbReference type="PROSITE" id="PS50878">
    <property type="entry name" value="RT_POL"/>
    <property type="match status" value="1"/>
</dbReference>
<sequence length="180" mass="20259">MESMVNARLMWYLEYRDLSAPTMYGFHAGLSTLDVLLRLREDVFDPNSVHPRVVVAVDVRKALDRVPHSTIMTKARALGIKGKMYNFIAGLLEWRSCQVEIGQDTSTVRTNYVGVLQGSVISPTLFNKVVYQLSRRFSDVSGLKRAVYADNVTVWTHQGAVGEQEDVLQVALNIIHDYAV</sequence>
<dbReference type="Pfam" id="PF00078">
    <property type="entry name" value="RVT_1"/>
    <property type="match status" value="1"/>
</dbReference>
<dbReference type="Proteomes" id="UP000821866">
    <property type="component" value="Chromosome 3"/>
</dbReference>
<reference evidence="2" key="2">
    <citation type="submission" date="2021-09" db="EMBL/GenBank/DDBJ databases">
        <authorList>
            <person name="Jia N."/>
            <person name="Wang J."/>
            <person name="Shi W."/>
            <person name="Du L."/>
            <person name="Sun Y."/>
            <person name="Zhan W."/>
            <person name="Jiang J."/>
            <person name="Wang Q."/>
            <person name="Zhang B."/>
            <person name="Ji P."/>
            <person name="Sakyi L.B."/>
            <person name="Cui X."/>
            <person name="Yuan T."/>
            <person name="Jiang B."/>
            <person name="Yang W."/>
            <person name="Lam T.T.-Y."/>
            <person name="Chang Q."/>
            <person name="Ding S."/>
            <person name="Wang X."/>
            <person name="Zhu J."/>
            <person name="Ruan X."/>
            <person name="Zhao L."/>
            <person name="Wei J."/>
            <person name="Que T."/>
            <person name="Du C."/>
            <person name="Cheng J."/>
            <person name="Dai P."/>
            <person name="Han X."/>
            <person name="Huang E."/>
            <person name="Gao Y."/>
            <person name="Liu J."/>
            <person name="Shao H."/>
            <person name="Ye R."/>
            <person name="Li L."/>
            <person name="Wei W."/>
            <person name="Wang X."/>
            <person name="Wang C."/>
            <person name="Huo Q."/>
            <person name="Li W."/>
            <person name="Guo W."/>
            <person name="Chen H."/>
            <person name="Chen S."/>
            <person name="Zhou L."/>
            <person name="Zhou L."/>
            <person name="Ni X."/>
            <person name="Tian J."/>
            <person name="Zhou Y."/>
            <person name="Sheng Y."/>
            <person name="Liu T."/>
            <person name="Pan Y."/>
            <person name="Xia L."/>
            <person name="Li J."/>
            <person name="Zhao F."/>
            <person name="Cao W."/>
        </authorList>
    </citation>
    <scope>NUCLEOTIDE SEQUENCE</scope>
    <source>
        <strain evidence="2">Rmic-2018</strain>
        <tissue evidence="2">Larvae</tissue>
    </source>
</reference>
<comment type="caution">
    <text evidence="2">The sequence shown here is derived from an EMBL/GenBank/DDBJ whole genome shotgun (WGS) entry which is preliminary data.</text>
</comment>
<gene>
    <name evidence="2" type="ORF">HPB51_022493</name>
</gene>
<name>A0A9J6EBS7_RHIMP</name>
<dbReference type="PANTHER" id="PTHR19446">
    <property type="entry name" value="REVERSE TRANSCRIPTASES"/>
    <property type="match status" value="1"/>
</dbReference>
<dbReference type="InterPro" id="IPR000477">
    <property type="entry name" value="RT_dom"/>
</dbReference>
<dbReference type="EMBL" id="JABSTU010000005">
    <property type="protein sequence ID" value="KAH8031971.1"/>
    <property type="molecule type" value="Genomic_DNA"/>
</dbReference>
<evidence type="ECO:0000313" key="2">
    <source>
        <dbReference type="EMBL" id="KAH8031971.1"/>
    </source>
</evidence>
<reference evidence="2" key="1">
    <citation type="journal article" date="2020" name="Cell">
        <title>Large-Scale Comparative Analyses of Tick Genomes Elucidate Their Genetic Diversity and Vector Capacities.</title>
        <authorList>
            <consortium name="Tick Genome and Microbiome Consortium (TIGMIC)"/>
            <person name="Jia N."/>
            <person name="Wang J."/>
            <person name="Shi W."/>
            <person name="Du L."/>
            <person name="Sun Y."/>
            <person name="Zhan W."/>
            <person name="Jiang J.F."/>
            <person name="Wang Q."/>
            <person name="Zhang B."/>
            <person name="Ji P."/>
            <person name="Bell-Sakyi L."/>
            <person name="Cui X.M."/>
            <person name="Yuan T.T."/>
            <person name="Jiang B.G."/>
            <person name="Yang W.F."/>
            <person name="Lam T.T."/>
            <person name="Chang Q.C."/>
            <person name="Ding S.J."/>
            <person name="Wang X.J."/>
            <person name="Zhu J.G."/>
            <person name="Ruan X.D."/>
            <person name="Zhao L."/>
            <person name="Wei J.T."/>
            <person name="Ye R.Z."/>
            <person name="Que T.C."/>
            <person name="Du C.H."/>
            <person name="Zhou Y.H."/>
            <person name="Cheng J.X."/>
            <person name="Dai P.F."/>
            <person name="Guo W.B."/>
            <person name="Han X.H."/>
            <person name="Huang E.J."/>
            <person name="Li L.F."/>
            <person name="Wei W."/>
            <person name="Gao Y.C."/>
            <person name="Liu J.Z."/>
            <person name="Shao H.Z."/>
            <person name="Wang X."/>
            <person name="Wang C.C."/>
            <person name="Yang T.C."/>
            <person name="Huo Q.B."/>
            <person name="Li W."/>
            <person name="Chen H.Y."/>
            <person name="Chen S.E."/>
            <person name="Zhou L.G."/>
            <person name="Ni X.B."/>
            <person name="Tian J.H."/>
            <person name="Sheng Y."/>
            <person name="Liu T."/>
            <person name="Pan Y.S."/>
            <person name="Xia L.Y."/>
            <person name="Li J."/>
            <person name="Zhao F."/>
            <person name="Cao W.C."/>
        </authorList>
    </citation>
    <scope>NUCLEOTIDE SEQUENCE</scope>
    <source>
        <strain evidence="2">Rmic-2018</strain>
    </source>
</reference>
<accession>A0A9J6EBS7</accession>
<organism evidence="2 3">
    <name type="scientific">Rhipicephalus microplus</name>
    <name type="common">Cattle tick</name>
    <name type="synonym">Boophilus microplus</name>
    <dbReference type="NCBI Taxonomy" id="6941"/>
    <lineage>
        <taxon>Eukaryota</taxon>
        <taxon>Metazoa</taxon>
        <taxon>Ecdysozoa</taxon>
        <taxon>Arthropoda</taxon>
        <taxon>Chelicerata</taxon>
        <taxon>Arachnida</taxon>
        <taxon>Acari</taxon>
        <taxon>Parasitiformes</taxon>
        <taxon>Ixodida</taxon>
        <taxon>Ixodoidea</taxon>
        <taxon>Ixodidae</taxon>
        <taxon>Rhipicephalinae</taxon>
        <taxon>Rhipicephalus</taxon>
        <taxon>Boophilus</taxon>
    </lineage>
</organism>
<keyword evidence="3" id="KW-1185">Reference proteome</keyword>
<protein>
    <recommendedName>
        <fullName evidence="1">Reverse transcriptase domain-containing protein</fullName>
    </recommendedName>
</protein>
<dbReference type="VEuPathDB" id="VectorBase:LOC119163945"/>
<evidence type="ECO:0000259" key="1">
    <source>
        <dbReference type="PROSITE" id="PS50878"/>
    </source>
</evidence>
<dbReference type="AlphaFoldDB" id="A0A9J6EBS7"/>
<evidence type="ECO:0000313" key="3">
    <source>
        <dbReference type="Proteomes" id="UP000821866"/>
    </source>
</evidence>
<feature type="domain" description="Reverse transcriptase" evidence="1">
    <location>
        <begin position="1"/>
        <end position="180"/>
    </location>
</feature>